<protein>
    <submittedName>
        <fullName evidence="9">Alkylation response protein AidB-like acyl-CoA dehydrogenase</fullName>
    </submittedName>
</protein>
<dbReference type="InterPro" id="IPR009100">
    <property type="entry name" value="AcylCoA_DH/oxidase_NM_dom_sf"/>
</dbReference>
<feature type="domain" description="Acyl-CoA dehydrogenase/oxidase C-terminal" evidence="6">
    <location>
        <begin position="237"/>
        <end position="360"/>
    </location>
</feature>
<evidence type="ECO:0000256" key="5">
    <source>
        <dbReference type="RuleBase" id="RU362125"/>
    </source>
</evidence>
<comment type="similarity">
    <text evidence="2 5">Belongs to the acyl-CoA dehydrogenase family.</text>
</comment>
<dbReference type="CDD" id="cd00567">
    <property type="entry name" value="ACAD"/>
    <property type="match status" value="1"/>
</dbReference>
<dbReference type="GeneID" id="85014118"/>
<gene>
    <name evidence="9" type="ORF">HNQ46_000558</name>
</gene>
<dbReference type="Gene3D" id="2.40.110.10">
    <property type="entry name" value="Butyryl-CoA Dehydrogenase, subunit A, domain 2"/>
    <property type="match status" value="1"/>
</dbReference>
<keyword evidence="5" id="KW-0560">Oxidoreductase</keyword>
<accession>A0A7W9W185</accession>
<organism evidence="9 10">
    <name type="scientific">Oribacterium sinus</name>
    <dbReference type="NCBI Taxonomy" id="237576"/>
    <lineage>
        <taxon>Bacteria</taxon>
        <taxon>Bacillati</taxon>
        <taxon>Bacillota</taxon>
        <taxon>Clostridia</taxon>
        <taxon>Lachnospirales</taxon>
        <taxon>Lachnospiraceae</taxon>
        <taxon>Oribacterium</taxon>
    </lineage>
</organism>
<dbReference type="PIRSF" id="PIRSF016578">
    <property type="entry name" value="HsaA"/>
    <property type="match status" value="1"/>
</dbReference>
<proteinExistence type="inferred from homology"/>
<dbReference type="InterPro" id="IPR037069">
    <property type="entry name" value="AcylCoA_DH/ox_N_sf"/>
</dbReference>
<sequence length="375" mass="40487">MMSIYCEARNFAEKFIDPCSKKVDEEGVFPVEAFAEIKKSDFLTLLIPKEQGGLGLGIQEHVEVCRAFAKSDATTGLCYMMHNVALTVVLSRGSEEMKKRIVKEVVEERKLLALAYSELGTGTHFYISDLKAENDGDKKLLSGVKSMVTSAEQASYYLVLAPSDVEGAIDNWLVPLETPGLKFEQNTWHGLGMRGNASCQMHLNKAAVSVSNRIGEEGAGPEHVFNVVAPFFIAGLAGVYSGLGEHMLEESIAHAKERKYTSGTSLAEIETVQIHLAKMYNLVNSSVCAAKEATRSAAAGEEDALAKILSARIIACEMVIEAGRLGMRVGGGKAYNKAGCMERLLRDAYAGQIMAPSADVLTVWLGKAITGLPLV</sequence>
<dbReference type="InterPro" id="IPR013786">
    <property type="entry name" value="AcylCoA_DH/ox_N"/>
</dbReference>
<dbReference type="InterPro" id="IPR006091">
    <property type="entry name" value="Acyl-CoA_Oxase/DH_mid-dom"/>
</dbReference>
<keyword evidence="4 5" id="KW-0274">FAD</keyword>
<dbReference type="Gene3D" id="1.10.540.10">
    <property type="entry name" value="Acyl-CoA dehydrogenase/oxidase, N-terminal domain"/>
    <property type="match status" value="1"/>
</dbReference>
<comment type="cofactor">
    <cofactor evidence="1 5">
        <name>FAD</name>
        <dbReference type="ChEBI" id="CHEBI:57692"/>
    </cofactor>
</comment>
<dbReference type="GO" id="GO:0003995">
    <property type="term" value="F:acyl-CoA dehydrogenase activity"/>
    <property type="evidence" value="ECO:0007669"/>
    <property type="project" value="TreeGrafter"/>
</dbReference>
<evidence type="ECO:0000259" key="8">
    <source>
        <dbReference type="Pfam" id="PF02771"/>
    </source>
</evidence>
<name>A0A7W9W185_9FIRM</name>
<evidence type="ECO:0000256" key="3">
    <source>
        <dbReference type="ARBA" id="ARBA00022630"/>
    </source>
</evidence>
<dbReference type="Pfam" id="PF00441">
    <property type="entry name" value="Acyl-CoA_dh_1"/>
    <property type="match status" value="1"/>
</dbReference>
<dbReference type="PANTHER" id="PTHR43884">
    <property type="entry name" value="ACYL-COA DEHYDROGENASE"/>
    <property type="match status" value="1"/>
</dbReference>
<evidence type="ECO:0000259" key="7">
    <source>
        <dbReference type="Pfam" id="PF02770"/>
    </source>
</evidence>
<evidence type="ECO:0000256" key="2">
    <source>
        <dbReference type="ARBA" id="ARBA00009347"/>
    </source>
</evidence>
<dbReference type="SUPFAM" id="SSF47203">
    <property type="entry name" value="Acyl-CoA dehydrogenase C-terminal domain-like"/>
    <property type="match status" value="1"/>
</dbReference>
<dbReference type="SUPFAM" id="SSF56645">
    <property type="entry name" value="Acyl-CoA dehydrogenase NM domain-like"/>
    <property type="match status" value="1"/>
</dbReference>
<keyword evidence="3 5" id="KW-0285">Flavoprotein</keyword>
<dbReference type="RefSeq" id="WP_183682693.1">
    <property type="nucleotide sequence ID" value="NZ_JACHHH010000002.1"/>
</dbReference>
<evidence type="ECO:0000256" key="4">
    <source>
        <dbReference type="ARBA" id="ARBA00022827"/>
    </source>
</evidence>
<feature type="domain" description="Acyl-CoA dehydrogenase/oxidase N-terminal" evidence="8">
    <location>
        <begin position="7"/>
        <end position="107"/>
    </location>
</feature>
<comment type="caution">
    <text evidence="9">The sequence shown here is derived from an EMBL/GenBank/DDBJ whole genome shotgun (WGS) entry which is preliminary data.</text>
</comment>
<dbReference type="GO" id="GO:0050660">
    <property type="term" value="F:flavin adenine dinucleotide binding"/>
    <property type="evidence" value="ECO:0007669"/>
    <property type="project" value="InterPro"/>
</dbReference>
<feature type="domain" description="Acyl-CoA oxidase/dehydrogenase middle" evidence="7">
    <location>
        <begin position="113"/>
        <end position="205"/>
    </location>
</feature>
<dbReference type="AlphaFoldDB" id="A0A7W9W185"/>
<dbReference type="PANTHER" id="PTHR43884:SF12">
    <property type="entry name" value="ISOVALERYL-COA DEHYDROGENASE, MITOCHONDRIAL-RELATED"/>
    <property type="match status" value="1"/>
</dbReference>
<dbReference type="InterPro" id="IPR009075">
    <property type="entry name" value="AcylCo_DH/oxidase_C"/>
</dbReference>
<dbReference type="Proteomes" id="UP000522163">
    <property type="component" value="Unassembled WGS sequence"/>
</dbReference>
<evidence type="ECO:0000313" key="9">
    <source>
        <dbReference type="EMBL" id="MBB6040595.1"/>
    </source>
</evidence>
<dbReference type="Gene3D" id="1.20.140.10">
    <property type="entry name" value="Butyryl-CoA Dehydrogenase, subunit A, domain 3"/>
    <property type="match status" value="1"/>
</dbReference>
<dbReference type="InterPro" id="IPR046373">
    <property type="entry name" value="Acyl-CoA_Oxase/DH_mid-dom_sf"/>
</dbReference>
<evidence type="ECO:0000256" key="1">
    <source>
        <dbReference type="ARBA" id="ARBA00001974"/>
    </source>
</evidence>
<dbReference type="InterPro" id="IPR036250">
    <property type="entry name" value="AcylCo_DH-like_C"/>
</dbReference>
<evidence type="ECO:0000259" key="6">
    <source>
        <dbReference type="Pfam" id="PF00441"/>
    </source>
</evidence>
<dbReference type="Pfam" id="PF02770">
    <property type="entry name" value="Acyl-CoA_dh_M"/>
    <property type="match status" value="1"/>
</dbReference>
<reference evidence="9 10" key="1">
    <citation type="submission" date="2020-08" db="EMBL/GenBank/DDBJ databases">
        <title>Genomic Encyclopedia of Type Strains, Phase IV (KMG-IV): sequencing the most valuable type-strain genomes for metagenomic binning, comparative biology and taxonomic classification.</title>
        <authorList>
            <person name="Goeker M."/>
        </authorList>
    </citation>
    <scope>NUCLEOTIDE SEQUENCE [LARGE SCALE GENOMIC DNA]</scope>
    <source>
        <strain evidence="9 10">DSM 17245</strain>
    </source>
</reference>
<evidence type="ECO:0000313" key="10">
    <source>
        <dbReference type="Proteomes" id="UP000522163"/>
    </source>
</evidence>
<dbReference type="EMBL" id="JACHHH010000002">
    <property type="protein sequence ID" value="MBB6040595.1"/>
    <property type="molecule type" value="Genomic_DNA"/>
</dbReference>
<dbReference type="Pfam" id="PF02771">
    <property type="entry name" value="Acyl-CoA_dh_N"/>
    <property type="match status" value="1"/>
</dbReference>